<dbReference type="InterPro" id="IPR043128">
    <property type="entry name" value="Rev_trsase/Diguanyl_cyclase"/>
</dbReference>
<evidence type="ECO:0000256" key="7">
    <source>
        <dbReference type="ARBA" id="ARBA00022918"/>
    </source>
</evidence>
<dbReference type="FunFam" id="3.10.10.10:FF:000007">
    <property type="entry name" value="Retrovirus-related Pol polyprotein from transposon 17.6-like Protein"/>
    <property type="match status" value="1"/>
</dbReference>
<dbReference type="InterPro" id="IPR000477">
    <property type="entry name" value="RT_dom"/>
</dbReference>
<evidence type="ECO:0000259" key="8">
    <source>
        <dbReference type="PROSITE" id="PS50878"/>
    </source>
</evidence>
<dbReference type="PROSITE" id="PS50878">
    <property type="entry name" value="RT_POL"/>
    <property type="match status" value="1"/>
</dbReference>
<dbReference type="GO" id="GO:0004519">
    <property type="term" value="F:endonuclease activity"/>
    <property type="evidence" value="ECO:0007669"/>
    <property type="project" value="UniProtKB-KW"/>
</dbReference>
<dbReference type="InterPro" id="IPR043502">
    <property type="entry name" value="DNA/RNA_pol_sf"/>
</dbReference>
<evidence type="ECO:0000256" key="4">
    <source>
        <dbReference type="ARBA" id="ARBA00022722"/>
    </source>
</evidence>
<evidence type="ECO:0000313" key="9">
    <source>
        <dbReference type="EMBL" id="KAL1132796.1"/>
    </source>
</evidence>
<proteinExistence type="predicted"/>
<keyword evidence="10" id="KW-1185">Reference proteome</keyword>
<dbReference type="PANTHER" id="PTHR24559:SF435">
    <property type="entry name" value="RIBONUCLEASE H"/>
    <property type="match status" value="1"/>
</dbReference>
<accession>A0ABD0YNE8</accession>
<dbReference type="PANTHER" id="PTHR24559">
    <property type="entry name" value="TRANSPOSON TY3-I GAG-POL POLYPROTEIN"/>
    <property type="match status" value="1"/>
</dbReference>
<evidence type="ECO:0000256" key="2">
    <source>
        <dbReference type="ARBA" id="ARBA00022679"/>
    </source>
</evidence>
<keyword evidence="6" id="KW-0378">Hydrolase</keyword>
<organism evidence="9 10">
    <name type="scientific">Ranatra chinensis</name>
    <dbReference type="NCBI Taxonomy" id="642074"/>
    <lineage>
        <taxon>Eukaryota</taxon>
        <taxon>Metazoa</taxon>
        <taxon>Ecdysozoa</taxon>
        <taxon>Arthropoda</taxon>
        <taxon>Hexapoda</taxon>
        <taxon>Insecta</taxon>
        <taxon>Pterygota</taxon>
        <taxon>Neoptera</taxon>
        <taxon>Paraneoptera</taxon>
        <taxon>Hemiptera</taxon>
        <taxon>Heteroptera</taxon>
        <taxon>Panheteroptera</taxon>
        <taxon>Nepomorpha</taxon>
        <taxon>Nepidae</taxon>
        <taxon>Ranatrinae</taxon>
        <taxon>Ranatra</taxon>
    </lineage>
</organism>
<gene>
    <name evidence="9" type="ORF">AAG570_010748</name>
</gene>
<evidence type="ECO:0000256" key="3">
    <source>
        <dbReference type="ARBA" id="ARBA00022695"/>
    </source>
</evidence>
<dbReference type="CDD" id="cd01647">
    <property type="entry name" value="RT_LTR"/>
    <property type="match status" value="1"/>
</dbReference>
<feature type="domain" description="Reverse transcriptase" evidence="8">
    <location>
        <begin position="113"/>
        <end position="297"/>
    </location>
</feature>
<dbReference type="Gene3D" id="3.10.10.10">
    <property type="entry name" value="HIV Type 1 Reverse Transcriptase, subunit A, domain 1"/>
    <property type="match status" value="1"/>
</dbReference>
<keyword evidence="4" id="KW-0540">Nuclease</keyword>
<dbReference type="EMBL" id="JBFDAA010000005">
    <property type="protein sequence ID" value="KAL1132796.1"/>
    <property type="molecule type" value="Genomic_DNA"/>
</dbReference>
<evidence type="ECO:0000256" key="1">
    <source>
        <dbReference type="ARBA" id="ARBA00022670"/>
    </source>
</evidence>
<keyword evidence="7" id="KW-0695">RNA-directed DNA polymerase</keyword>
<keyword evidence="5" id="KW-0255">Endonuclease</keyword>
<sequence length="401" mass="46658">MIMGTDLLRPFKSHVKYKKGRWRVKLGKVCYRVKETVTADNLVGANRIKLGTGLEQVIESFESITYKDGEILTATSKVKHTIELTDNRPVYVKPRRYPVAFRPIIKDHIKEMLETGVIRESVSTFNSPLWVVPKNLDKSGIQKYRVVVDYRELNKRTKSEKYPLPRLEEMIDRMAGSRIFSVIDLKSGYHQIEMEPEDIEKTSFQFERGKYEFVRMPFGLKNAPTTFQKLMDNFLLGMDEGFVQAYMDDLIIFSRNEEEHVGHLKRVRDRLVEYGLRISADKSSLGLQEVRFMGHILSRFMRLLEIAKGIKGPKAIARAVVAYNRSIHTATDRTPLELMRGEERDNNETPIEVELERVIEKVREDKIKRTEMINELKALKRPKTPLDSRTAHSAFRDTVEY</sequence>
<dbReference type="Gene3D" id="3.30.70.270">
    <property type="match status" value="1"/>
</dbReference>
<dbReference type="GO" id="GO:0006508">
    <property type="term" value="P:proteolysis"/>
    <property type="evidence" value="ECO:0007669"/>
    <property type="project" value="UniProtKB-KW"/>
</dbReference>
<dbReference type="InterPro" id="IPR053134">
    <property type="entry name" value="RNA-dir_DNA_polymerase"/>
</dbReference>
<dbReference type="Proteomes" id="UP001558652">
    <property type="component" value="Unassembled WGS sequence"/>
</dbReference>
<name>A0ABD0YNE8_9HEMI</name>
<dbReference type="GO" id="GO:0008233">
    <property type="term" value="F:peptidase activity"/>
    <property type="evidence" value="ECO:0007669"/>
    <property type="project" value="UniProtKB-KW"/>
</dbReference>
<reference evidence="9 10" key="1">
    <citation type="submission" date="2024-07" db="EMBL/GenBank/DDBJ databases">
        <title>Chromosome-level genome assembly of the water stick insect Ranatra chinensis (Heteroptera: Nepidae).</title>
        <authorList>
            <person name="Liu X."/>
        </authorList>
    </citation>
    <scope>NUCLEOTIDE SEQUENCE [LARGE SCALE GENOMIC DNA]</scope>
    <source>
        <strain evidence="9">Cailab_2021Rc</strain>
        <tissue evidence="9">Muscle</tissue>
    </source>
</reference>
<keyword evidence="1" id="KW-0645">Protease</keyword>
<protein>
    <recommendedName>
        <fullName evidence="8">Reverse transcriptase domain-containing protein</fullName>
    </recommendedName>
</protein>
<dbReference type="GO" id="GO:0003964">
    <property type="term" value="F:RNA-directed DNA polymerase activity"/>
    <property type="evidence" value="ECO:0007669"/>
    <property type="project" value="UniProtKB-KW"/>
</dbReference>
<keyword evidence="2" id="KW-0808">Transferase</keyword>
<dbReference type="AlphaFoldDB" id="A0ABD0YNE8"/>
<evidence type="ECO:0000256" key="6">
    <source>
        <dbReference type="ARBA" id="ARBA00022801"/>
    </source>
</evidence>
<dbReference type="Pfam" id="PF00078">
    <property type="entry name" value="RVT_1"/>
    <property type="match status" value="1"/>
</dbReference>
<dbReference type="SUPFAM" id="SSF56672">
    <property type="entry name" value="DNA/RNA polymerases"/>
    <property type="match status" value="1"/>
</dbReference>
<keyword evidence="3" id="KW-0548">Nucleotidyltransferase</keyword>
<comment type="caution">
    <text evidence="9">The sequence shown here is derived from an EMBL/GenBank/DDBJ whole genome shotgun (WGS) entry which is preliminary data.</text>
</comment>
<evidence type="ECO:0000256" key="5">
    <source>
        <dbReference type="ARBA" id="ARBA00022759"/>
    </source>
</evidence>
<evidence type="ECO:0000313" key="10">
    <source>
        <dbReference type="Proteomes" id="UP001558652"/>
    </source>
</evidence>